<dbReference type="NCBIfam" id="NF003327">
    <property type="entry name" value="PRK04338.1-1"/>
    <property type="match status" value="1"/>
</dbReference>
<dbReference type="PANTHER" id="PTHR10631">
    <property type="entry name" value="N 2 ,N 2 -DIMETHYLGUANOSINE TRNA METHYLTRANSFERASE"/>
    <property type="match status" value="1"/>
</dbReference>
<evidence type="ECO:0000256" key="1">
    <source>
        <dbReference type="ARBA" id="ARBA00022555"/>
    </source>
</evidence>
<dbReference type="GO" id="GO:0046872">
    <property type="term" value="F:metal ion binding"/>
    <property type="evidence" value="ECO:0007669"/>
    <property type="project" value="UniProtKB-KW"/>
</dbReference>
<feature type="binding site" evidence="8">
    <location>
        <position position="266"/>
    </location>
    <ligand>
        <name>Zn(2+)</name>
        <dbReference type="ChEBI" id="CHEBI:29105"/>
    </ligand>
</feature>
<dbReference type="Pfam" id="PF02005">
    <property type="entry name" value="TRM"/>
    <property type="match status" value="1"/>
</dbReference>
<keyword evidence="1 8" id="KW-0820">tRNA-binding</keyword>
<dbReference type="AlphaFoldDB" id="A0AAV3UF21"/>
<sequence length="397" mass="43883">MICKRHYSIKILVADELAGLFAPERRTGTMNVREGGVEVVVPEQDGDSITDDVFFNPVQELNRDLTVAVLRTYRDREPRAESYLDAMAASGIRGVRAAENGWNVTCADIDPDAVDLCRENFERNDLPGDVVHRNANALMHESVFDIVDIDPFGTPIPFADAAFANTRDLVCVTATDTAPLCGAHFHSGVRKYSAVPRNTDYHAEVGVRILLSALARTAARYDTGVTPILTHATSHYVRTYLELDHRATDANDAVDELGHIYHCEDCLHREYEHGLIANPPETCPACGGNCVLTAGPVWLGATHDAEFVAEVRDNVTEDMGRAKRANKLLDSLSGELHEPTHYDQHRLCKEWTRSASGMDEFLERLRDAGHEASRAHYGGTTFKTPASVEEIRIATET</sequence>
<evidence type="ECO:0000256" key="3">
    <source>
        <dbReference type="ARBA" id="ARBA00022679"/>
    </source>
</evidence>
<keyword evidence="8" id="KW-0479">Metal-binding</keyword>
<reference evidence="10 11" key="1">
    <citation type="journal article" date="2019" name="Int. J. Syst. Evol. Microbiol.">
        <title>The Global Catalogue of Microorganisms (GCM) 10K type strain sequencing project: providing services to taxonomists for standard genome sequencing and annotation.</title>
        <authorList>
            <consortium name="The Broad Institute Genomics Platform"/>
            <consortium name="The Broad Institute Genome Sequencing Center for Infectious Disease"/>
            <person name="Wu L."/>
            <person name="Ma J."/>
        </authorList>
    </citation>
    <scope>NUCLEOTIDE SEQUENCE [LARGE SCALE GENOMIC DNA]</scope>
    <source>
        <strain evidence="10 11">JCM 17504</strain>
    </source>
</reference>
<proteinExistence type="inferred from homology"/>
<dbReference type="Gene3D" id="3.30.56.70">
    <property type="entry name" value="N2,N2-dimethylguanosine tRNA methyltransferase, C-terminal domain"/>
    <property type="match status" value="1"/>
</dbReference>
<evidence type="ECO:0000256" key="6">
    <source>
        <dbReference type="ARBA" id="ARBA00022884"/>
    </source>
</evidence>
<dbReference type="EMBL" id="BAABKX010000001">
    <property type="protein sequence ID" value="GAA5046725.1"/>
    <property type="molecule type" value="Genomic_DNA"/>
</dbReference>
<dbReference type="SUPFAM" id="SSF53335">
    <property type="entry name" value="S-adenosyl-L-methionine-dependent methyltransferases"/>
    <property type="match status" value="1"/>
</dbReference>
<protein>
    <recommendedName>
        <fullName evidence="7 8">tRNA (guanine(26)-N(2))-dimethyltransferase</fullName>
        <ecNumber evidence="7 8">2.1.1.216</ecNumber>
    </recommendedName>
    <alternativeName>
        <fullName evidence="8">tRNA 2,2-dimethylguanosine-26 methyltransferase</fullName>
    </alternativeName>
    <alternativeName>
        <fullName evidence="8">tRNA(guanine-26,N(2)-N(2)) methyltransferase</fullName>
    </alternativeName>
    <alternativeName>
        <fullName evidence="8">tRNA(m(2,2)G26)dimethyltransferase</fullName>
    </alternativeName>
</protein>
<accession>A0AAV3UF21</accession>
<evidence type="ECO:0000256" key="9">
    <source>
        <dbReference type="PROSITE-ProRule" id="PRU00958"/>
    </source>
</evidence>
<feature type="binding site" evidence="8">
    <location>
        <position position="286"/>
    </location>
    <ligand>
        <name>Zn(2+)</name>
        <dbReference type="ChEBI" id="CHEBI:29105"/>
    </ligand>
</feature>
<evidence type="ECO:0000313" key="10">
    <source>
        <dbReference type="EMBL" id="GAA5046725.1"/>
    </source>
</evidence>
<feature type="binding site" evidence="8">
    <location>
        <position position="93"/>
    </location>
    <ligand>
        <name>S-adenosyl-L-methionine</name>
        <dbReference type="ChEBI" id="CHEBI:59789"/>
    </ligand>
</feature>
<name>A0AAV3UF21_9EURY</name>
<keyword evidence="5 8" id="KW-0819">tRNA processing</keyword>
<evidence type="ECO:0000256" key="8">
    <source>
        <dbReference type="HAMAP-Rule" id="MF_00290"/>
    </source>
</evidence>
<evidence type="ECO:0000313" key="11">
    <source>
        <dbReference type="Proteomes" id="UP001501729"/>
    </source>
</evidence>
<dbReference type="Proteomes" id="UP001501729">
    <property type="component" value="Unassembled WGS sequence"/>
</dbReference>
<dbReference type="NCBIfam" id="TIGR00308">
    <property type="entry name" value="TRM1"/>
    <property type="match status" value="1"/>
</dbReference>
<dbReference type="GO" id="GO:0000049">
    <property type="term" value="F:tRNA binding"/>
    <property type="evidence" value="ECO:0007669"/>
    <property type="project" value="UniProtKB-UniRule"/>
</dbReference>
<comment type="catalytic activity">
    <reaction evidence="8">
        <text>guanosine(26) in tRNA + 2 S-adenosyl-L-methionine = N(2)-dimethylguanosine(26) in tRNA + 2 S-adenosyl-L-homocysteine + 2 H(+)</text>
        <dbReference type="Rhea" id="RHEA:43140"/>
        <dbReference type="Rhea" id="RHEA-COMP:10359"/>
        <dbReference type="Rhea" id="RHEA-COMP:10360"/>
        <dbReference type="ChEBI" id="CHEBI:15378"/>
        <dbReference type="ChEBI" id="CHEBI:57856"/>
        <dbReference type="ChEBI" id="CHEBI:59789"/>
        <dbReference type="ChEBI" id="CHEBI:74269"/>
        <dbReference type="ChEBI" id="CHEBI:74513"/>
        <dbReference type="EC" id="2.1.1.216"/>
    </reaction>
</comment>
<comment type="function">
    <text evidence="8">Dimethylates a single guanine residue at position 26 of a number of tRNAs using S-adenosyl-L-methionine as donor of the methyl groups.</text>
</comment>
<dbReference type="CDD" id="cd02440">
    <property type="entry name" value="AdoMet_MTases"/>
    <property type="match status" value="1"/>
</dbReference>
<dbReference type="GO" id="GO:0002940">
    <property type="term" value="P:tRNA N2-guanine methylation"/>
    <property type="evidence" value="ECO:0007669"/>
    <property type="project" value="TreeGrafter"/>
</dbReference>
<evidence type="ECO:0000256" key="5">
    <source>
        <dbReference type="ARBA" id="ARBA00022694"/>
    </source>
</evidence>
<feature type="binding site" evidence="8">
    <location>
        <position position="63"/>
    </location>
    <ligand>
        <name>S-adenosyl-L-methionine</name>
        <dbReference type="ChEBI" id="CHEBI:59789"/>
    </ligand>
</feature>
<dbReference type="InterPro" id="IPR022923">
    <property type="entry name" value="TRM1_arc_bac"/>
</dbReference>
<dbReference type="InterPro" id="IPR029063">
    <property type="entry name" value="SAM-dependent_MTases_sf"/>
</dbReference>
<evidence type="ECO:0000256" key="4">
    <source>
        <dbReference type="ARBA" id="ARBA00022691"/>
    </source>
</evidence>
<keyword evidence="4 8" id="KW-0949">S-adenosyl-L-methionine</keyword>
<gene>
    <name evidence="8" type="primary">trm1</name>
    <name evidence="10" type="ORF">GCM10025751_16290</name>
</gene>
<keyword evidence="2 8" id="KW-0489">Methyltransferase</keyword>
<keyword evidence="8" id="KW-0862">Zinc</keyword>
<organism evidence="10 11">
    <name type="scientific">Haladaptatus pallidirubidus</name>
    <dbReference type="NCBI Taxonomy" id="1008152"/>
    <lineage>
        <taxon>Archaea</taxon>
        <taxon>Methanobacteriati</taxon>
        <taxon>Methanobacteriota</taxon>
        <taxon>Stenosarchaea group</taxon>
        <taxon>Halobacteria</taxon>
        <taxon>Halobacteriales</taxon>
        <taxon>Haladaptataceae</taxon>
        <taxon>Haladaptatus</taxon>
    </lineage>
</organism>
<feature type="binding site" evidence="8">
    <location>
        <position position="263"/>
    </location>
    <ligand>
        <name>Zn(2+)</name>
        <dbReference type="ChEBI" id="CHEBI:29105"/>
    </ligand>
</feature>
<dbReference type="GO" id="GO:0160104">
    <property type="term" value="F:tRNA (guanine(26)-N2)-dimethyltransferase activity"/>
    <property type="evidence" value="ECO:0007669"/>
    <property type="project" value="UniProtKB-UniRule"/>
</dbReference>
<feature type="binding site" evidence="8">
    <location>
        <position position="108"/>
    </location>
    <ligand>
        <name>S-adenosyl-L-methionine</name>
        <dbReference type="ChEBI" id="CHEBI:59789"/>
    </ligand>
</feature>
<dbReference type="Gene3D" id="3.40.50.150">
    <property type="entry name" value="Vaccinia Virus protein VP39"/>
    <property type="match status" value="1"/>
</dbReference>
<dbReference type="InterPro" id="IPR002905">
    <property type="entry name" value="Trm1"/>
</dbReference>
<dbReference type="PANTHER" id="PTHR10631:SF3">
    <property type="entry name" value="TRNA (GUANINE(26)-N(2))-DIMETHYLTRANSFERASE"/>
    <property type="match status" value="1"/>
</dbReference>
<keyword evidence="3 8" id="KW-0808">Transferase</keyword>
<feature type="binding site" evidence="8">
    <location>
        <position position="135"/>
    </location>
    <ligand>
        <name>S-adenosyl-L-methionine</name>
        <dbReference type="ChEBI" id="CHEBI:59789"/>
    </ligand>
</feature>
<dbReference type="PROSITE" id="PS51626">
    <property type="entry name" value="SAM_MT_TRM1"/>
    <property type="match status" value="1"/>
</dbReference>
<keyword evidence="6 8" id="KW-0694">RNA-binding</keyword>
<comment type="similarity">
    <text evidence="8 9">Belongs to the class I-like SAM-binding methyltransferase superfamily. Trm1 family.</text>
</comment>
<dbReference type="InterPro" id="IPR042296">
    <property type="entry name" value="tRNA_met_Trm1_C"/>
</dbReference>
<evidence type="ECO:0000256" key="7">
    <source>
        <dbReference type="ARBA" id="ARBA00039099"/>
    </source>
</evidence>
<feature type="binding site" evidence="8">
    <location>
        <position position="283"/>
    </location>
    <ligand>
        <name>Zn(2+)</name>
        <dbReference type="ChEBI" id="CHEBI:29105"/>
    </ligand>
</feature>
<dbReference type="HAMAP" id="MF_00290">
    <property type="entry name" value="tRNA_dimethyltr_TRM1"/>
    <property type="match status" value="1"/>
</dbReference>
<evidence type="ECO:0000256" key="2">
    <source>
        <dbReference type="ARBA" id="ARBA00022603"/>
    </source>
</evidence>
<keyword evidence="11" id="KW-1185">Reference proteome</keyword>
<dbReference type="EC" id="2.1.1.216" evidence="7 8"/>
<comment type="caution">
    <text evidence="8">Lacks conserved residue(s) required for the propagation of feature annotation.</text>
</comment>
<comment type="caution">
    <text evidence="10">The sequence shown here is derived from an EMBL/GenBank/DDBJ whole genome shotgun (WGS) entry which is preliminary data.</text>
</comment>